<dbReference type="PIRSF" id="PIRSF017082">
    <property type="entry name" value="YflP"/>
    <property type="match status" value="1"/>
</dbReference>
<accession>A0A370NJ77</accession>
<protein>
    <submittedName>
        <fullName evidence="2">Tripartite tricarboxylate transporter substrate binding protein</fullName>
    </submittedName>
</protein>
<reference evidence="3" key="1">
    <citation type="submission" date="2018-06" db="EMBL/GenBank/DDBJ databases">
        <authorList>
            <person name="Feng T."/>
            <person name="Jeon C.O."/>
        </authorList>
    </citation>
    <scope>NUCLEOTIDE SEQUENCE [LARGE SCALE GENOMIC DNA]</scope>
    <source>
        <strain evidence="3">S23</strain>
    </source>
</reference>
<dbReference type="RefSeq" id="WP_115215859.1">
    <property type="nucleotide sequence ID" value="NZ_QKWJ01000087.1"/>
</dbReference>
<sequence length="322" mass="33915">MPFLDLRHWICGVAATMLSLSLPIWAQGNPLRIIVPASAGSGQDVMVRSAQYAMSKSLGRPVVVENLPGSGGIIGTQQLVKAAPDGNTIAFVSNNHVVNPAVYKKMPYDSLKDITPIAVLAETPFVLVVNPKRLPAGNLKELVALIKAKPDQYNFGSSGNGTILHLAAETFLDAAGLKARHIPYKGVGPMTTDLIGGQVDFAVLSVPSVQAHLKAGTLRAIAATGATRVPSLANVPTLQEQGINVSVGGWLAAIGPAGLPAAEVKRLRDGIVAAWMSPEVKKAMAEQENILRPSTSEEAAALFAREQRRYAALVRKTGVTLD</sequence>
<dbReference type="Pfam" id="PF03401">
    <property type="entry name" value="TctC"/>
    <property type="match status" value="1"/>
</dbReference>
<dbReference type="PANTHER" id="PTHR42928:SF5">
    <property type="entry name" value="BLR1237 PROTEIN"/>
    <property type="match status" value="1"/>
</dbReference>
<dbReference type="CDD" id="cd13578">
    <property type="entry name" value="PBP2_Bug27"/>
    <property type="match status" value="1"/>
</dbReference>
<evidence type="ECO:0000313" key="2">
    <source>
        <dbReference type="EMBL" id="RDK05657.1"/>
    </source>
</evidence>
<organism evidence="2 3">
    <name type="scientific">Cupriavidus lacunae</name>
    <dbReference type="NCBI Taxonomy" id="2666307"/>
    <lineage>
        <taxon>Bacteria</taxon>
        <taxon>Pseudomonadati</taxon>
        <taxon>Pseudomonadota</taxon>
        <taxon>Betaproteobacteria</taxon>
        <taxon>Burkholderiales</taxon>
        <taxon>Burkholderiaceae</taxon>
        <taxon>Cupriavidus</taxon>
    </lineage>
</organism>
<dbReference type="SUPFAM" id="SSF53850">
    <property type="entry name" value="Periplasmic binding protein-like II"/>
    <property type="match status" value="1"/>
</dbReference>
<name>A0A370NJ77_9BURK</name>
<dbReference type="Gene3D" id="3.40.190.150">
    <property type="entry name" value="Bordetella uptake gene, domain 1"/>
    <property type="match status" value="1"/>
</dbReference>
<dbReference type="InterPro" id="IPR005064">
    <property type="entry name" value="BUG"/>
</dbReference>
<dbReference type="PANTHER" id="PTHR42928">
    <property type="entry name" value="TRICARBOXYLATE-BINDING PROTEIN"/>
    <property type="match status" value="1"/>
</dbReference>
<evidence type="ECO:0000313" key="3">
    <source>
        <dbReference type="Proteomes" id="UP000255165"/>
    </source>
</evidence>
<dbReference type="EMBL" id="QKWJ01000087">
    <property type="protein sequence ID" value="RDK05657.1"/>
    <property type="molecule type" value="Genomic_DNA"/>
</dbReference>
<dbReference type="Gene3D" id="3.40.190.10">
    <property type="entry name" value="Periplasmic binding protein-like II"/>
    <property type="match status" value="1"/>
</dbReference>
<evidence type="ECO:0000256" key="1">
    <source>
        <dbReference type="ARBA" id="ARBA00006987"/>
    </source>
</evidence>
<dbReference type="InterPro" id="IPR042100">
    <property type="entry name" value="Bug_dom1"/>
</dbReference>
<proteinExistence type="inferred from homology"/>
<dbReference type="AlphaFoldDB" id="A0A370NJ77"/>
<comment type="similarity">
    <text evidence="1">Belongs to the UPF0065 (bug) family.</text>
</comment>
<comment type="caution">
    <text evidence="2">The sequence shown here is derived from an EMBL/GenBank/DDBJ whole genome shotgun (WGS) entry which is preliminary data.</text>
</comment>
<gene>
    <name evidence="2" type="ORF">DN412_35620</name>
</gene>
<dbReference type="Proteomes" id="UP000255165">
    <property type="component" value="Unassembled WGS sequence"/>
</dbReference>
<keyword evidence="3" id="KW-1185">Reference proteome</keyword>